<evidence type="ECO:0000256" key="4">
    <source>
        <dbReference type="ARBA" id="ARBA00023136"/>
    </source>
</evidence>
<dbReference type="InterPro" id="IPR005828">
    <property type="entry name" value="MFS_sugar_transport-like"/>
</dbReference>
<evidence type="ECO:0000313" key="7">
    <source>
        <dbReference type="Proteomes" id="UP000515158"/>
    </source>
</evidence>
<evidence type="ECO:0000313" key="8">
    <source>
        <dbReference type="RefSeq" id="XP_034252847.1"/>
    </source>
</evidence>
<comment type="subcellular location">
    <subcellularLocation>
        <location evidence="1">Membrane</location>
        <topology evidence="1">Multi-pass membrane protein</topology>
    </subcellularLocation>
</comment>
<feature type="transmembrane region" description="Helical" evidence="6">
    <location>
        <begin position="426"/>
        <end position="447"/>
    </location>
</feature>
<keyword evidence="7" id="KW-1185">Reference proteome</keyword>
<feature type="region of interest" description="Disordered" evidence="5">
    <location>
        <begin position="1"/>
        <end position="31"/>
    </location>
</feature>
<feature type="transmembrane region" description="Helical" evidence="6">
    <location>
        <begin position="557"/>
        <end position="581"/>
    </location>
</feature>
<dbReference type="OrthoDB" id="8194821at2759"/>
<feature type="transmembrane region" description="Helical" evidence="6">
    <location>
        <begin position="490"/>
        <end position="511"/>
    </location>
</feature>
<protein>
    <submittedName>
        <fullName evidence="8">Solute carrier family 22 member 12-like isoform X1</fullName>
    </submittedName>
</protein>
<evidence type="ECO:0000256" key="3">
    <source>
        <dbReference type="ARBA" id="ARBA00022989"/>
    </source>
</evidence>
<dbReference type="Pfam" id="PF00083">
    <property type="entry name" value="Sugar_tr"/>
    <property type="match status" value="1"/>
</dbReference>
<evidence type="ECO:0000256" key="1">
    <source>
        <dbReference type="ARBA" id="ARBA00004141"/>
    </source>
</evidence>
<reference evidence="8" key="1">
    <citation type="submission" date="2025-08" db="UniProtKB">
        <authorList>
            <consortium name="RefSeq"/>
        </authorList>
    </citation>
    <scope>IDENTIFICATION</scope>
    <source>
        <tissue evidence="8">Total insect</tissue>
    </source>
</reference>
<gene>
    <name evidence="8" type="primary">LOC117652216</name>
</gene>
<dbReference type="InterPro" id="IPR036259">
    <property type="entry name" value="MFS_trans_sf"/>
</dbReference>
<keyword evidence="4 6" id="KW-0472">Membrane</keyword>
<dbReference type="PANTHER" id="PTHR24064">
    <property type="entry name" value="SOLUTE CARRIER FAMILY 22 MEMBER"/>
    <property type="match status" value="1"/>
</dbReference>
<feature type="transmembrane region" description="Helical" evidence="6">
    <location>
        <begin position="307"/>
        <end position="328"/>
    </location>
</feature>
<keyword evidence="2 6" id="KW-0812">Transmembrane</keyword>
<feature type="transmembrane region" description="Helical" evidence="6">
    <location>
        <begin position="223"/>
        <end position="241"/>
    </location>
</feature>
<organism evidence="8">
    <name type="scientific">Thrips palmi</name>
    <name type="common">Melon thrips</name>
    <dbReference type="NCBI Taxonomy" id="161013"/>
    <lineage>
        <taxon>Eukaryota</taxon>
        <taxon>Metazoa</taxon>
        <taxon>Ecdysozoa</taxon>
        <taxon>Arthropoda</taxon>
        <taxon>Hexapoda</taxon>
        <taxon>Insecta</taxon>
        <taxon>Pterygota</taxon>
        <taxon>Neoptera</taxon>
        <taxon>Paraneoptera</taxon>
        <taxon>Thysanoptera</taxon>
        <taxon>Terebrantia</taxon>
        <taxon>Thripoidea</taxon>
        <taxon>Thripidae</taxon>
        <taxon>Thrips</taxon>
    </lineage>
</organism>
<dbReference type="KEGG" id="tpal:117652216"/>
<dbReference type="InParanoid" id="A0A6P9A4S0"/>
<dbReference type="AlphaFoldDB" id="A0A6P9A4S0"/>
<dbReference type="GO" id="GO:0022857">
    <property type="term" value="F:transmembrane transporter activity"/>
    <property type="evidence" value="ECO:0007669"/>
    <property type="project" value="InterPro"/>
</dbReference>
<feature type="transmembrane region" description="Helical" evidence="6">
    <location>
        <begin position="277"/>
        <end position="295"/>
    </location>
</feature>
<dbReference type="RefSeq" id="XP_034252847.1">
    <property type="nucleotide sequence ID" value="XM_034396956.1"/>
</dbReference>
<dbReference type="Gene3D" id="1.20.1250.20">
    <property type="entry name" value="MFS general substrate transporter like domains"/>
    <property type="match status" value="1"/>
</dbReference>
<name>A0A6P9A4S0_THRPL</name>
<evidence type="ECO:0000256" key="6">
    <source>
        <dbReference type="SAM" id="Phobius"/>
    </source>
</evidence>
<dbReference type="GeneID" id="117652216"/>
<evidence type="ECO:0000256" key="2">
    <source>
        <dbReference type="ARBA" id="ARBA00022692"/>
    </source>
</evidence>
<dbReference type="SUPFAM" id="SSF103473">
    <property type="entry name" value="MFS general substrate transporter"/>
    <property type="match status" value="1"/>
</dbReference>
<dbReference type="GO" id="GO:0016020">
    <property type="term" value="C:membrane"/>
    <property type="evidence" value="ECO:0007669"/>
    <property type="project" value="UniProtKB-SubCell"/>
</dbReference>
<proteinExistence type="predicted"/>
<dbReference type="Proteomes" id="UP000515158">
    <property type="component" value="Unplaced"/>
</dbReference>
<accession>A0A6P9A4S0</accession>
<feature type="transmembrane region" description="Helical" evidence="6">
    <location>
        <begin position="248"/>
        <end position="271"/>
    </location>
</feature>
<feature type="transmembrane region" description="Helical" evidence="6">
    <location>
        <begin position="587"/>
        <end position="609"/>
    </location>
</feature>
<feature type="transmembrane region" description="Helical" evidence="6">
    <location>
        <begin position="459"/>
        <end position="478"/>
    </location>
</feature>
<keyword evidence="3 6" id="KW-1133">Transmembrane helix</keyword>
<evidence type="ECO:0000256" key="5">
    <source>
        <dbReference type="SAM" id="MobiDB-lite"/>
    </source>
</evidence>
<sequence length="622" mass="67015">MHGRSDRASRRTRSWTRRPDWPRHASGATNDATMAAARKHHDTRGVDHGETILPLLPLSDKPMVVSTVGDISRAKDAAVAQSTVPAFDGLPWGRWQARTTLLAGLCKVTTAWHMAMVLYASAPSPFGEFRCPRRDAGLNHSARHNQSVDGLVVADDDPYWGSGFPTAANFWDWTWEPWVACDGDSAEANASNATECTNWLDLQTVNQWSGACHRQFVGGSSQFFYLVGIATGGAICMTLLRHLSPRRVLLAALPCEAVLAFVLSGVQVFWAHALVRFFLAIASSHLFTAAAALSADVCMPRAKLLTLSLFEIWWSLGIISISVFGNFALNWTCLQAIVSMPSFALVLPCALLLPESPRWLVSRGRLEEAVTEWQRGAAANKQDSLLPHRAALLQRLAQQSTAMHSQRKTERSAWLRPADGHRCRHVAKLVAAHIAFGCITNTFFGSILNVRNWGTPGMLGLSVGEATAGVSGIVGLVIGTLVSTRTSRPLLWLGVLLLAGGITGQFAHLVRRTEDGIPYGAKVTLFALAERVAVAAAVPTLNNCVPPVVAAPQRPSLVFSCVLFGRVCLFAAPFVGNLVVFGEAFPLTAFGLQLITAGLCSLALAVLAVTKTPTHKDGALKT</sequence>